<feature type="region of interest" description="Disordered" evidence="1">
    <location>
        <begin position="45"/>
        <end position="73"/>
    </location>
</feature>
<name>Q6IK87_DROME</name>
<dbReference type="EMBL" id="BK002479">
    <property type="protein sequence ID" value="DAA03985.1"/>
    <property type="molecule type" value="Genomic_DNA"/>
</dbReference>
<proteinExistence type="predicted"/>
<accession>Q6IK87</accession>
<evidence type="ECO:0000313" key="2">
    <source>
        <dbReference type="EMBL" id="DAA03985.1"/>
    </source>
</evidence>
<evidence type="ECO:0000256" key="1">
    <source>
        <dbReference type="SAM" id="MobiDB-lite"/>
    </source>
</evidence>
<dbReference type="AlphaFoldDB" id="Q6IK87"/>
<reference evidence="2" key="1">
    <citation type="journal article" date="2003" name="Genome Biol.">
        <title>An integrated gene annotation and transcriptional profiling approach towards the full gene content of the Drosophila genome.</title>
        <authorList>
            <person name="Hild M."/>
            <person name="Beckmann B."/>
            <person name="Haas S.A."/>
            <person name="Koch B."/>
            <person name="Solovyev V."/>
            <person name="Busold C."/>
            <person name="Fellenberg K."/>
            <person name="Boutros M."/>
            <person name="Vingron M."/>
            <person name="Sauer F."/>
            <person name="Hoheisel J.D."/>
            <person name="Paro R."/>
        </authorList>
    </citation>
    <scope>NUCLEOTIDE SEQUENCE</scope>
</reference>
<feature type="compositionally biased region" description="Acidic residues" evidence="1">
    <location>
        <begin position="48"/>
        <end position="57"/>
    </location>
</feature>
<organism evidence="2">
    <name type="scientific">Drosophila melanogaster</name>
    <name type="common">Fruit fly</name>
    <dbReference type="NCBI Taxonomy" id="7227"/>
    <lineage>
        <taxon>Eukaryota</taxon>
        <taxon>Metazoa</taxon>
        <taxon>Ecdysozoa</taxon>
        <taxon>Arthropoda</taxon>
        <taxon>Hexapoda</taxon>
        <taxon>Insecta</taxon>
        <taxon>Pterygota</taxon>
        <taxon>Neoptera</taxon>
        <taxon>Endopterygota</taxon>
        <taxon>Diptera</taxon>
        <taxon>Brachycera</taxon>
        <taxon>Muscomorpha</taxon>
        <taxon>Ephydroidea</taxon>
        <taxon>Drosophilidae</taxon>
        <taxon>Drosophila</taxon>
        <taxon>Sophophora</taxon>
    </lineage>
</organism>
<sequence length="73" mass="7953">MRNSRHVSACRLTDVLVAPTLCPFRPDNISTLLLIMMGMLPGWHDEANTEADGDDDAGNWLNPKAPGRSYGVA</sequence>
<gene>
    <name evidence="2" type="ORF">HDC13152</name>
</gene>
<protein>
    <submittedName>
        <fullName evidence="2">HDC13152</fullName>
    </submittedName>
</protein>